<feature type="transmembrane region" description="Helical" evidence="2">
    <location>
        <begin position="43"/>
        <end position="64"/>
    </location>
</feature>
<dbReference type="RefSeq" id="WP_168918392.1">
    <property type="nucleotide sequence ID" value="NZ_CP050804.1"/>
</dbReference>
<sequence length="282" mass="30718">MASKNTPGMSSNRQTKEERRQAAREKARLLQELEAKQAKKRKVITIAVSVVALLLVAFAIWQIVTTDKGKERDLGSYTGSVREVKTDNIADDGGVLFDHDGVATASESGKPVIGLWSDYMCPGCERFEAKFSPLLKEHLDQEDLQIKLYLVNTLATEFSTKGATAFYYVAQYAPDKAWAFNGALMAHGEKIHAQSAPQNPSASDIADIAKSVGVPEDVVNDLPASITDEKWQALVSKTVEVFRDNGYTGTPTLTVNGQADDSWTEGNPDEIVPQILNKAAGK</sequence>
<dbReference type="AlphaFoldDB" id="A0A6H2EN19"/>
<feature type="compositionally biased region" description="Polar residues" evidence="1">
    <location>
        <begin position="1"/>
        <end position="12"/>
    </location>
</feature>
<feature type="domain" description="Thioredoxin-like fold" evidence="3">
    <location>
        <begin position="107"/>
        <end position="259"/>
    </location>
</feature>
<dbReference type="InterPro" id="IPR036249">
    <property type="entry name" value="Thioredoxin-like_sf"/>
</dbReference>
<gene>
    <name evidence="4" type="ORF">HC352_08100</name>
</gene>
<reference evidence="4 5" key="1">
    <citation type="submission" date="2020-03" db="EMBL/GenBank/DDBJ databases">
        <title>Complete genome of Arcanobacterium buesumensis sp. nov. strain 2701.</title>
        <authorList>
            <person name="Borowiak M."/>
            <person name="Alssahen M."/>
            <person name="Laemmler C."/>
            <person name="Malorny B."/>
            <person name="Hassan A."/>
            <person name="Prenger-Berninghoff E."/>
            <person name="Ploetz M."/>
            <person name="Abdulmawjood A."/>
        </authorList>
    </citation>
    <scope>NUCLEOTIDE SEQUENCE [LARGE SCALE GENOMIC DNA]</scope>
    <source>
        <strain evidence="4 5">2701</strain>
    </source>
</reference>
<dbReference type="InterPro" id="IPR012336">
    <property type="entry name" value="Thioredoxin-like_fold"/>
</dbReference>
<dbReference type="SUPFAM" id="SSF52833">
    <property type="entry name" value="Thioredoxin-like"/>
    <property type="match status" value="1"/>
</dbReference>
<keyword evidence="2" id="KW-1133">Transmembrane helix</keyword>
<dbReference type="KEGG" id="arca:HC352_08100"/>
<dbReference type="EMBL" id="CP050804">
    <property type="protein sequence ID" value="QJC22470.1"/>
    <property type="molecule type" value="Genomic_DNA"/>
</dbReference>
<keyword evidence="5" id="KW-1185">Reference proteome</keyword>
<dbReference type="Gene3D" id="3.40.30.10">
    <property type="entry name" value="Glutaredoxin"/>
    <property type="match status" value="1"/>
</dbReference>
<evidence type="ECO:0000313" key="4">
    <source>
        <dbReference type="EMBL" id="QJC22470.1"/>
    </source>
</evidence>
<proteinExistence type="predicted"/>
<feature type="region of interest" description="Disordered" evidence="1">
    <location>
        <begin position="1"/>
        <end position="24"/>
    </location>
</feature>
<evidence type="ECO:0000259" key="3">
    <source>
        <dbReference type="Pfam" id="PF13462"/>
    </source>
</evidence>
<keyword evidence="2" id="KW-0472">Membrane</keyword>
<feature type="compositionally biased region" description="Basic and acidic residues" evidence="1">
    <location>
        <begin position="14"/>
        <end position="24"/>
    </location>
</feature>
<organism evidence="4 5">
    <name type="scientific">Arcanobacterium buesumense</name>
    <dbReference type="NCBI Taxonomy" id="2722751"/>
    <lineage>
        <taxon>Bacteria</taxon>
        <taxon>Bacillati</taxon>
        <taxon>Actinomycetota</taxon>
        <taxon>Actinomycetes</taxon>
        <taxon>Actinomycetales</taxon>
        <taxon>Actinomycetaceae</taxon>
        <taxon>Arcanobacterium</taxon>
    </lineage>
</organism>
<evidence type="ECO:0000256" key="1">
    <source>
        <dbReference type="SAM" id="MobiDB-lite"/>
    </source>
</evidence>
<keyword evidence="2" id="KW-0812">Transmembrane</keyword>
<evidence type="ECO:0000256" key="2">
    <source>
        <dbReference type="SAM" id="Phobius"/>
    </source>
</evidence>
<evidence type="ECO:0000313" key="5">
    <source>
        <dbReference type="Proteomes" id="UP000502298"/>
    </source>
</evidence>
<protein>
    <submittedName>
        <fullName evidence="4">Thioredoxin domain-containing protein</fullName>
    </submittedName>
</protein>
<accession>A0A6H2EN19</accession>
<dbReference type="Pfam" id="PF13462">
    <property type="entry name" value="Thioredoxin_4"/>
    <property type="match status" value="1"/>
</dbReference>
<name>A0A6H2EN19_9ACTO</name>
<dbReference type="Proteomes" id="UP000502298">
    <property type="component" value="Chromosome"/>
</dbReference>